<comment type="similarity">
    <text evidence="2 9">Belongs to the binding-protein-dependent transport system permease family.</text>
</comment>
<evidence type="ECO:0000256" key="2">
    <source>
        <dbReference type="ARBA" id="ARBA00009306"/>
    </source>
</evidence>
<dbReference type="Proteomes" id="UP000007886">
    <property type="component" value="Chromosome"/>
</dbReference>
<dbReference type="GO" id="GO:0005886">
    <property type="term" value="C:plasma membrane"/>
    <property type="evidence" value="ECO:0007669"/>
    <property type="project" value="UniProtKB-SubCell"/>
</dbReference>
<feature type="transmembrane region" description="Helical" evidence="9">
    <location>
        <begin position="215"/>
        <end position="237"/>
    </location>
</feature>
<dbReference type="PANTHER" id="PTHR30151">
    <property type="entry name" value="ALKANE SULFONATE ABC TRANSPORTER-RELATED, MEMBRANE SUBUNIT"/>
    <property type="match status" value="1"/>
</dbReference>
<feature type="domain" description="ABC transmembrane type-1" evidence="10">
    <location>
        <begin position="86"/>
        <end position="266"/>
    </location>
</feature>
<keyword evidence="7 9" id="KW-0472">Membrane</keyword>
<dbReference type="Gene3D" id="1.10.3720.10">
    <property type="entry name" value="MetI-like"/>
    <property type="match status" value="1"/>
</dbReference>
<proteinExistence type="inferred from homology"/>
<reference evidence="11 12" key="1">
    <citation type="journal article" date="2012" name="Microbes Environ.">
        <title>Complete genome sequence of Bradyrhizobium sp. S23321: insights into symbiosis evolution in soil oligotrophs.</title>
        <authorList>
            <person name="Okubo T."/>
            <person name="Tsukui T."/>
            <person name="Maita H."/>
            <person name="Okamoto S."/>
            <person name="Oshima K."/>
            <person name="Fujisawa T."/>
            <person name="Saito A."/>
            <person name="Futamata H."/>
            <person name="Hattori R."/>
            <person name="Shimomura Y."/>
            <person name="Haruta S."/>
            <person name="Morimoto S."/>
            <person name="Wang Y."/>
            <person name="Sakai Y."/>
            <person name="Hattori M."/>
            <person name="Aizawa S."/>
            <person name="Nagashima K.V.P."/>
            <person name="Masuda S."/>
            <person name="Hattori T."/>
            <person name="Yamashita A."/>
            <person name="Bao Z."/>
            <person name="Hayatsu M."/>
            <person name="Kajiya-Kanegae H."/>
            <person name="Yoshinaga I."/>
            <person name="Sakamoto K."/>
            <person name="Toyota K."/>
            <person name="Nakao M."/>
            <person name="Kohara M."/>
            <person name="Anda M."/>
            <person name="Niwa R."/>
            <person name="Jung-Hwan P."/>
            <person name="Sameshima-Saito R."/>
            <person name="Tokuda S."/>
            <person name="Yamamoto S."/>
            <person name="Yamamoto S."/>
            <person name="Yokoyama T."/>
            <person name="Akutsu T."/>
            <person name="Nakamura Y."/>
            <person name="Nakahira-Yanaka Y."/>
            <person name="Takada Hoshino Y."/>
            <person name="Hirakawa H."/>
            <person name="Mitsui H."/>
            <person name="Terasawa K."/>
            <person name="Itakura M."/>
            <person name="Sato S."/>
            <person name="Ikeda-Ohtsubo W."/>
            <person name="Sakakura N."/>
            <person name="Kaminuma E."/>
            <person name="Minamisawa K."/>
        </authorList>
    </citation>
    <scope>NUCLEOTIDE SEQUENCE [LARGE SCALE GENOMIC DNA]</scope>
    <source>
        <strain evidence="11 12">S23321</strain>
    </source>
</reference>
<keyword evidence="3 9" id="KW-0813">Transport</keyword>
<keyword evidence="4" id="KW-1003">Cell membrane</keyword>
<dbReference type="GO" id="GO:0010438">
    <property type="term" value="P:cellular response to sulfur starvation"/>
    <property type="evidence" value="ECO:0007669"/>
    <property type="project" value="TreeGrafter"/>
</dbReference>
<keyword evidence="6 9" id="KW-1133">Transmembrane helix</keyword>
<evidence type="ECO:0000256" key="8">
    <source>
        <dbReference type="ARBA" id="ARBA00056719"/>
    </source>
</evidence>
<protein>
    <submittedName>
        <fullName evidence="11">Binding-protein dependent transport system inner membrane protein</fullName>
    </submittedName>
</protein>
<evidence type="ECO:0000256" key="1">
    <source>
        <dbReference type="ARBA" id="ARBA00004651"/>
    </source>
</evidence>
<gene>
    <name evidence="11" type="ORF">S23_16870</name>
</gene>
<evidence type="ECO:0000256" key="5">
    <source>
        <dbReference type="ARBA" id="ARBA00022692"/>
    </source>
</evidence>
<feature type="transmembrane region" description="Helical" evidence="9">
    <location>
        <begin position="90"/>
        <end position="113"/>
    </location>
</feature>
<feature type="transmembrane region" description="Helical" evidence="9">
    <location>
        <begin position="192"/>
        <end position="208"/>
    </location>
</feature>
<dbReference type="PROSITE" id="PS50928">
    <property type="entry name" value="ABC_TM1"/>
    <property type="match status" value="1"/>
</dbReference>
<dbReference type="GO" id="GO:0042918">
    <property type="term" value="P:alkanesulfonate transmembrane transport"/>
    <property type="evidence" value="ECO:0007669"/>
    <property type="project" value="UniProtKB-ARBA"/>
</dbReference>
<dbReference type="InterPro" id="IPR035906">
    <property type="entry name" value="MetI-like_sf"/>
</dbReference>
<dbReference type="KEGG" id="brs:S23_16870"/>
<dbReference type="InterPro" id="IPR000515">
    <property type="entry name" value="MetI-like"/>
</dbReference>
<feature type="transmembrane region" description="Helical" evidence="9">
    <location>
        <begin position="243"/>
        <end position="265"/>
    </location>
</feature>
<dbReference type="FunFam" id="1.10.3720.10:FF:000003">
    <property type="entry name" value="Aliphatic sulfonate ABC transporter permease"/>
    <property type="match status" value="1"/>
</dbReference>
<evidence type="ECO:0000256" key="7">
    <source>
        <dbReference type="ARBA" id="ARBA00023136"/>
    </source>
</evidence>
<evidence type="ECO:0000256" key="9">
    <source>
        <dbReference type="RuleBase" id="RU363032"/>
    </source>
</evidence>
<dbReference type="AlphaFoldDB" id="A0AAI8QB50"/>
<dbReference type="PANTHER" id="PTHR30151:SF25">
    <property type="entry name" value="TAURINE TRANSPORT SYSTEM PERMEASE PROTEIN TAUC"/>
    <property type="match status" value="1"/>
</dbReference>
<evidence type="ECO:0000256" key="4">
    <source>
        <dbReference type="ARBA" id="ARBA00022475"/>
    </source>
</evidence>
<dbReference type="CDD" id="cd06261">
    <property type="entry name" value="TM_PBP2"/>
    <property type="match status" value="1"/>
</dbReference>
<evidence type="ECO:0000259" key="10">
    <source>
        <dbReference type="PROSITE" id="PS50928"/>
    </source>
</evidence>
<sequence length="279" mass="30003">MSAEASPMALPIPADRTRRGSLRLPKVSRSMLLSTLTVAMLLAAWAIVTEMGWANELFLPKPQAVWAAFIKTMTRGYQGATLLQHLGASLYRILTAFALACLVGIPLGVLMGVSRNARALLNPLIEFYRPLPPLGLYTLLVMWLGIGESSKLSLLFLAGLPGIVISTIQAVASVDPVYVRAAQSLGANRRHLLFHVYLPAAGPLILAGMRISLGFTYTVLVAAEIVAASAGIGWMIWDAAKFLLSDVVIMGLIVLGLTGVVLDLMMRGIARLLMPWART</sequence>
<evidence type="ECO:0000256" key="3">
    <source>
        <dbReference type="ARBA" id="ARBA00022448"/>
    </source>
</evidence>
<keyword evidence="5 9" id="KW-0812">Transmembrane</keyword>
<name>A0AAI8QB50_9BRAD</name>
<keyword evidence="12" id="KW-1185">Reference proteome</keyword>
<dbReference type="EMBL" id="AP012279">
    <property type="protein sequence ID" value="BAL74904.1"/>
    <property type="molecule type" value="Genomic_DNA"/>
</dbReference>
<evidence type="ECO:0000313" key="12">
    <source>
        <dbReference type="Proteomes" id="UP000007886"/>
    </source>
</evidence>
<feature type="transmembrane region" description="Helical" evidence="9">
    <location>
        <begin position="152"/>
        <end position="172"/>
    </location>
</feature>
<organism evidence="11 12">
    <name type="scientific">Bradyrhizobium cosmicum</name>
    <dbReference type="NCBI Taxonomy" id="1404864"/>
    <lineage>
        <taxon>Bacteria</taxon>
        <taxon>Pseudomonadati</taxon>
        <taxon>Pseudomonadota</taxon>
        <taxon>Alphaproteobacteria</taxon>
        <taxon>Hyphomicrobiales</taxon>
        <taxon>Nitrobacteraceae</taxon>
        <taxon>Bradyrhizobium</taxon>
    </lineage>
</organism>
<accession>A0AAI8QB50</accession>
<evidence type="ECO:0000313" key="11">
    <source>
        <dbReference type="EMBL" id="BAL74904.1"/>
    </source>
</evidence>
<comment type="subcellular location">
    <subcellularLocation>
        <location evidence="1 9">Cell membrane</location>
        <topology evidence="1 9">Multi-pass membrane protein</topology>
    </subcellularLocation>
</comment>
<dbReference type="Pfam" id="PF00528">
    <property type="entry name" value="BPD_transp_1"/>
    <property type="match status" value="1"/>
</dbReference>
<dbReference type="SUPFAM" id="SSF161098">
    <property type="entry name" value="MetI-like"/>
    <property type="match status" value="1"/>
</dbReference>
<comment type="function">
    <text evidence="8">Probably part of an ABC transporter complex. Probably responsible for the translocation of the substrate across the membrane.</text>
</comment>
<evidence type="ECO:0000256" key="6">
    <source>
        <dbReference type="ARBA" id="ARBA00022989"/>
    </source>
</evidence>